<evidence type="ECO:0000313" key="2">
    <source>
        <dbReference type="Proteomes" id="UP000552097"/>
    </source>
</evidence>
<name>A0A7W9HUY2_9PSEU</name>
<accession>A0A7W9HUY2</accession>
<organism evidence="1 2">
    <name type="scientific">Saccharothrix ecbatanensis</name>
    <dbReference type="NCBI Taxonomy" id="1105145"/>
    <lineage>
        <taxon>Bacteria</taxon>
        <taxon>Bacillati</taxon>
        <taxon>Actinomycetota</taxon>
        <taxon>Actinomycetes</taxon>
        <taxon>Pseudonocardiales</taxon>
        <taxon>Pseudonocardiaceae</taxon>
        <taxon>Saccharothrix</taxon>
    </lineage>
</organism>
<protein>
    <submittedName>
        <fullName evidence="1">Uncharacterized protein</fullName>
    </submittedName>
</protein>
<evidence type="ECO:0000313" key="1">
    <source>
        <dbReference type="EMBL" id="MBB5808449.1"/>
    </source>
</evidence>
<gene>
    <name evidence="1" type="ORF">F4560_008217</name>
</gene>
<reference evidence="1 2" key="1">
    <citation type="submission" date="2020-08" db="EMBL/GenBank/DDBJ databases">
        <title>Sequencing the genomes of 1000 actinobacteria strains.</title>
        <authorList>
            <person name="Klenk H.-P."/>
        </authorList>
    </citation>
    <scope>NUCLEOTIDE SEQUENCE [LARGE SCALE GENOMIC DNA]</scope>
    <source>
        <strain evidence="1 2">DSM 45486</strain>
    </source>
</reference>
<keyword evidence="2" id="KW-1185">Reference proteome</keyword>
<dbReference type="EMBL" id="JACHMO010000001">
    <property type="protein sequence ID" value="MBB5808449.1"/>
    <property type="molecule type" value="Genomic_DNA"/>
</dbReference>
<comment type="caution">
    <text evidence="1">The sequence shown here is derived from an EMBL/GenBank/DDBJ whole genome shotgun (WGS) entry which is preliminary data.</text>
</comment>
<proteinExistence type="predicted"/>
<dbReference type="RefSeq" id="WP_184928347.1">
    <property type="nucleotide sequence ID" value="NZ_JACHMO010000001.1"/>
</dbReference>
<dbReference type="AlphaFoldDB" id="A0A7W9HUY2"/>
<sequence>MVIQPGNGVEHSSYIRISSEAEFKEGINADGEYEVSFDQVATVALTPDAAEKFYWMLGAKIPELRRLATQ</sequence>
<dbReference type="Proteomes" id="UP000552097">
    <property type="component" value="Unassembled WGS sequence"/>
</dbReference>